<feature type="domain" description="ATP-grasp" evidence="2">
    <location>
        <begin position="140"/>
        <end position="376"/>
    </location>
</feature>
<comment type="caution">
    <text evidence="3">The sequence shown here is derived from an EMBL/GenBank/DDBJ whole genome shotgun (WGS) entry which is preliminary data.</text>
</comment>
<keyword evidence="1" id="KW-0067">ATP-binding</keyword>
<evidence type="ECO:0000259" key="2">
    <source>
        <dbReference type="PROSITE" id="PS50975"/>
    </source>
</evidence>
<protein>
    <submittedName>
        <fullName evidence="3">YheC/YheD family protein</fullName>
    </submittedName>
</protein>
<evidence type="ECO:0000313" key="4">
    <source>
        <dbReference type="Proteomes" id="UP001231941"/>
    </source>
</evidence>
<keyword evidence="4" id="KW-1185">Reference proteome</keyword>
<sequence length="392" mass="45581">MNRKKRKSSKVSQNKIKPKSIIGILTLSKKKSDFFGAKQNFIDIIAKGRQFNQEVYVVTTKDLKLNQNKINGYYYDENQNQWNTKKIPIPSVLYNRISNRKLESLPETKRLIINCLNHKHIHVFNPFFFNKWSLFKWLRKSKKIKVYVPLTQKLIGFKEINNLFKKFDTLYIKPIKGKAGSGIMRIKKNVESDFTYELKIQGKKTIGTYQFNTLQELNKEIKKNIIGGEYIVQQGIELATNHEHPFDLRVLAQKNGSGIWNISGIGARVAGEKSITTHVPRGGRIDDPQKLLTSFFGVEEATQILQKVRNTTLNICKQIEKASTYQLGEMSMDLGIDKNGGIWFFEANSKPMKFDEPQIRDQSLVNIIKYSQYLMKHRKNTSTRKLKRRKRN</sequence>
<proteinExistence type="predicted"/>
<dbReference type="PROSITE" id="PS00163">
    <property type="entry name" value="FUMARATE_LYASES"/>
    <property type="match status" value="1"/>
</dbReference>
<dbReference type="RefSeq" id="WP_305991707.1">
    <property type="nucleotide sequence ID" value="NZ_JAVAMP010000003.1"/>
</dbReference>
<dbReference type="PROSITE" id="PS50975">
    <property type="entry name" value="ATP_GRASP"/>
    <property type="match status" value="1"/>
</dbReference>
<dbReference type="InterPro" id="IPR020557">
    <property type="entry name" value="Fumarate_lyase_CS"/>
</dbReference>
<evidence type="ECO:0000313" key="3">
    <source>
        <dbReference type="EMBL" id="MDP5274396.1"/>
    </source>
</evidence>
<evidence type="ECO:0000256" key="1">
    <source>
        <dbReference type="PROSITE-ProRule" id="PRU00409"/>
    </source>
</evidence>
<dbReference type="EMBL" id="JAVAMP010000003">
    <property type="protein sequence ID" value="MDP5274396.1"/>
    <property type="molecule type" value="Genomic_DNA"/>
</dbReference>
<name>A0ABT9IYF8_9BACL</name>
<organism evidence="3 4">
    <name type="scientific">Chengkuizengella axinellae</name>
    <dbReference type="NCBI Taxonomy" id="3064388"/>
    <lineage>
        <taxon>Bacteria</taxon>
        <taxon>Bacillati</taxon>
        <taxon>Bacillota</taxon>
        <taxon>Bacilli</taxon>
        <taxon>Bacillales</taxon>
        <taxon>Paenibacillaceae</taxon>
        <taxon>Chengkuizengella</taxon>
    </lineage>
</organism>
<dbReference type="SUPFAM" id="SSF56059">
    <property type="entry name" value="Glutathione synthetase ATP-binding domain-like"/>
    <property type="match status" value="1"/>
</dbReference>
<dbReference type="InterPro" id="IPR011761">
    <property type="entry name" value="ATP-grasp"/>
</dbReference>
<dbReference type="Pfam" id="PF14398">
    <property type="entry name" value="ATPgrasp_YheCD"/>
    <property type="match status" value="1"/>
</dbReference>
<keyword evidence="1" id="KW-0547">Nucleotide-binding</keyword>
<dbReference type="Proteomes" id="UP001231941">
    <property type="component" value="Unassembled WGS sequence"/>
</dbReference>
<accession>A0ABT9IYF8</accession>
<gene>
    <name evidence="3" type="ORF">Q5Y73_09765</name>
</gene>
<dbReference type="InterPro" id="IPR026838">
    <property type="entry name" value="YheC/D"/>
</dbReference>
<reference evidence="3 4" key="1">
    <citation type="submission" date="2023-08" db="EMBL/GenBank/DDBJ databases">
        <authorList>
            <person name="Park J.-S."/>
        </authorList>
    </citation>
    <scope>NUCLEOTIDE SEQUENCE [LARGE SCALE GENOMIC DNA]</scope>
    <source>
        <strain evidence="3 4">2205SS18-9</strain>
    </source>
</reference>